<dbReference type="InterPro" id="IPR013815">
    <property type="entry name" value="ATP_grasp_subdomain_1"/>
</dbReference>
<dbReference type="AlphaFoldDB" id="A0A381WTV7"/>
<feature type="domain" description="Pyruvate phosphate dikinase AMP/ATP-binding" evidence="1">
    <location>
        <begin position="430"/>
        <end position="802"/>
    </location>
</feature>
<dbReference type="Gene3D" id="3.30.1490.20">
    <property type="entry name" value="ATP-grasp fold, A domain"/>
    <property type="match status" value="1"/>
</dbReference>
<dbReference type="InterPro" id="IPR002192">
    <property type="entry name" value="PPDK_AMP/ATP-bd"/>
</dbReference>
<dbReference type="EMBL" id="UINC01012710">
    <property type="protein sequence ID" value="SVA55343.1"/>
    <property type="molecule type" value="Genomic_DNA"/>
</dbReference>
<evidence type="ECO:0000313" key="2">
    <source>
        <dbReference type="EMBL" id="SVA55343.1"/>
    </source>
</evidence>
<proteinExistence type="predicted"/>
<accession>A0A381WTV7</accession>
<sequence length="988" mass="110358">MENTQRRSYPGSFQDLMLWRVNKVLLVSSLYDSFTLSEDRLVNELVLGNFPGPDLYNVPDLTRVSTGREALKLGEKLGGYDLIISATQVGDMSAGELARRVHEAGLKIPVIVLAYHPRELHGFIRHQDLTYIERTFLFQGDIHILFAIVKYIEDRMNVAHDVDVLGVQTIIVIEDNIRYYSSFLPSMYTDVMQHTRSLVPEGVNLAHKLLRIKARPKILLCDNYEEAWNYFSTYQQNVLGIVSDVEFPKDGQKCLDAGIQFATQVRELMPDVPVVLQSGKQENEELAREAGRAFLRKGSPTLLTELRAFMFENFGFGDFIFRMPNGEEVGRASDLKSLEKELRLVPAESVAYHAAHNHFSVWLKARTEFAIAHQLRPKKLSDFESDKDLRENLIEAIRTHREARRRAVVTDFNPERFDPNRGFARLGGGSLGGKARGLAFANLLLTELDLSTCFPSVHIAVPPTLVIGTQVFDDFLDDNDLREFAITSNDDEQIAERFLAANLRTDIRSSLWEFLDLCYYPLAVRSSSLLEDSRYQPFAGIYETLMVPNNNPDLTVRLNELLRAIKRVYASTFSQVTKRHLRATSYRLEEEKMGVVLQRVVGAEHEKRFYPEMAGVALSQNYYPVDPVKVEDGLVAVALGLGPAVVEGEDCLRFSPRHPERLVQMSSVKDTLNNSQRQFYAINLKSEEDTVSAEVFGEEAQLGRYDLSVAEKDGTLAAVGSTYSPENDAIYDGVSRPGVRLVSFAPVLKQDVFPLAEILSKLLDVSVDAAGGEVEIEFAANLSTPSGKPKEFGFLQLRPVAVPLGRGGVKIGEVALADTLCRSSSVLGNGVVDDLCDIVVVDFNRYKRDQSHVVAQEVAQFNAQLVKEGTPYLLIGVGRWGSADPLLGIPVTWEQISGAKVIVEAGFRDFKVQPSQGTHFFQNLVANNVGYFTANPKIADGFADWNWLAQQSAVSEKIYTRHLHLDEPSIVRMDGALNRGVILKPAAS</sequence>
<dbReference type="Pfam" id="PF01326">
    <property type="entry name" value="PPDK_N"/>
    <property type="match status" value="1"/>
</dbReference>
<dbReference type="GO" id="GO:0016301">
    <property type="term" value="F:kinase activity"/>
    <property type="evidence" value="ECO:0007669"/>
    <property type="project" value="InterPro"/>
</dbReference>
<gene>
    <name evidence="2" type="ORF">METZ01_LOCUS108197</name>
</gene>
<dbReference type="InterPro" id="IPR011006">
    <property type="entry name" value="CheY-like_superfamily"/>
</dbReference>
<organism evidence="2">
    <name type="scientific">marine metagenome</name>
    <dbReference type="NCBI Taxonomy" id="408172"/>
    <lineage>
        <taxon>unclassified sequences</taxon>
        <taxon>metagenomes</taxon>
        <taxon>ecological metagenomes</taxon>
    </lineage>
</organism>
<protein>
    <recommendedName>
        <fullName evidence="1">Pyruvate phosphate dikinase AMP/ATP-binding domain-containing protein</fullName>
    </recommendedName>
</protein>
<dbReference type="GO" id="GO:0005524">
    <property type="term" value="F:ATP binding"/>
    <property type="evidence" value="ECO:0007669"/>
    <property type="project" value="InterPro"/>
</dbReference>
<evidence type="ECO:0000259" key="1">
    <source>
        <dbReference type="Pfam" id="PF01326"/>
    </source>
</evidence>
<dbReference type="SUPFAM" id="SSF52172">
    <property type="entry name" value="CheY-like"/>
    <property type="match status" value="1"/>
</dbReference>
<dbReference type="SUPFAM" id="SSF56059">
    <property type="entry name" value="Glutathione synthetase ATP-binding domain-like"/>
    <property type="match status" value="1"/>
</dbReference>
<reference evidence="2" key="1">
    <citation type="submission" date="2018-05" db="EMBL/GenBank/DDBJ databases">
        <authorList>
            <person name="Lanie J.A."/>
            <person name="Ng W.-L."/>
            <person name="Kazmierczak K.M."/>
            <person name="Andrzejewski T.M."/>
            <person name="Davidsen T.M."/>
            <person name="Wayne K.J."/>
            <person name="Tettelin H."/>
            <person name="Glass J.I."/>
            <person name="Rusch D."/>
            <person name="Podicherti R."/>
            <person name="Tsui H.-C.T."/>
            <person name="Winkler M.E."/>
        </authorList>
    </citation>
    <scope>NUCLEOTIDE SEQUENCE</scope>
</reference>
<name>A0A381WTV7_9ZZZZ</name>